<dbReference type="Proteomes" id="UP000190235">
    <property type="component" value="Chromosome I"/>
</dbReference>
<dbReference type="OrthoDB" id="705638at2"/>
<dbReference type="STRING" id="143223.SAMN05878281_0919"/>
<evidence type="ECO:0000313" key="2">
    <source>
        <dbReference type="Proteomes" id="UP000190235"/>
    </source>
</evidence>
<proteinExistence type="predicted"/>
<keyword evidence="2" id="KW-1185">Reference proteome</keyword>
<dbReference type="AlphaFoldDB" id="A0A1M7JDN0"/>
<reference evidence="2" key="1">
    <citation type="submission" date="2016-11" db="EMBL/GenBank/DDBJ databases">
        <authorList>
            <person name="Varghese N."/>
            <person name="Submissions S."/>
        </authorList>
    </citation>
    <scope>NUCLEOTIDE SEQUENCE [LARGE SCALE GENOMIC DNA]</scope>
    <source>
        <strain evidence="2">ACAM 48</strain>
    </source>
</reference>
<evidence type="ECO:0000313" key="1">
    <source>
        <dbReference type="EMBL" id="SHM51066.1"/>
    </source>
</evidence>
<accession>A0A1M7JDN0</accession>
<name>A0A1M7JDN0_9FLAO</name>
<protein>
    <recommendedName>
        <fullName evidence="3">DUF4252 domain-containing protein</fullName>
    </recommendedName>
</protein>
<dbReference type="EMBL" id="LT670848">
    <property type="protein sequence ID" value="SHM51066.1"/>
    <property type="molecule type" value="Genomic_DNA"/>
</dbReference>
<sequence length="176" mass="20035">MKKIVLVIIIIGLLPIITQSQSFAKYENMKDVDAMVMTSKMFKMLAKVDLSEDNPEAREYLKLIENLEEIKMFTSTTASVRSEMKKDVESYLNSNSLEQLMRVNEDGKNIRFYSKGGKNDNYVSELFMFMEGEKEGELISVILSITGEIDLSQLSRLTSDLKIPGAEELKKVENKS</sequence>
<dbReference type="InterPro" id="IPR025348">
    <property type="entry name" value="DUF4252"/>
</dbReference>
<organism evidence="1 2">
    <name type="scientific">Salegentibacter salegens</name>
    <dbReference type="NCBI Taxonomy" id="143223"/>
    <lineage>
        <taxon>Bacteria</taxon>
        <taxon>Pseudomonadati</taxon>
        <taxon>Bacteroidota</taxon>
        <taxon>Flavobacteriia</taxon>
        <taxon>Flavobacteriales</taxon>
        <taxon>Flavobacteriaceae</taxon>
        <taxon>Salegentibacter</taxon>
    </lineage>
</organism>
<evidence type="ECO:0008006" key="3">
    <source>
        <dbReference type="Google" id="ProtNLM"/>
    </source>
</evidence>
<gene>
    <name evidence="1" type="ORF">SAMN05878281_0919</name>
</gene>
<dbReference type="RefSeq" id="WP_079734178.1">
    <property type="nucleotide sequence ID" value="NZ_LT670848.1"/>
</dbReference>
<dbReference type="Pfam" id="PF14060">
    <property type="entry name" value="DUF4252"/>
    <property type="match status" value="1"/>
</dbReference>